<dbReference type="EMBL" id="JXXN02001359">
    <property type="protein sequence ID" value="THD24949.1"/>
    <property type="molecule type" value="Genomic_DNA"/>
</dbReference>
<evidence type="ECO:0000313" key="3">
    <source>
        <dbReference type="Proteomes" id="UP000230066"/>
    </source>
</evidence>
<gene>
    <name evidence="2" type="ORF">D915_004231</name>
</gene>
<dbReference type="Proteomes" id="UP000230066">
    <property type="component" value="Unassembled WGS sequence"/>
</dbReference>
<protein>
    <submittedName>
        <fullName evidence="2">Uncharacterized protein</fullName>
    </submittedName>
</protein>
<accession>A0A4E0R880</accession>
<keyword evidence="1" id="KW-0732">Signal</keyword>
<name>A0A4E0R880_FASHE</name>
<feature type="signal peptide" evidence="1">
    <location>
        <begin position="1"/>
        <end position="31"/>
    </location>
</feature>
<organism evidence="2 3">
    <name type="scientific">Fasciola hepatica</name>
    <name type="common">Liver fluke</name>
    <dbReference type="NCBI Taxonomy" id="6192"/>
    <lineage>
        <taxon>Eukaryota</taxon>
        <taxon>Metazoa</taxon>
        <taxon>Spiralia</taxon>
        <taxon>Lophotrochozoa</taxon>
        <taxon>Platyhelminthes</taxon>
        <taxon>Trematoda</taxon>
        <taxon>Digenea</taxon>
        <taxon>Plagiorchiida</taxon>
        <taxon>Echinostomata</taxon>
        <taxon>Echinostomatoidea</taxon>
        <taxon>Fasciolidae</taxon>
        <taxon>Fasciola</taxon>
    </lineage>
</organism>
<proteinExistence type="predicted"/>
<sequence length="115" mass="13169">MNMIQWTGTMKALDHSLIVMLLVSQISTVFSVSVNPVTSSELNMVDFPESDYVIGLDLSDSPNYPLGRTTEELQKNLDVNRARAKDENVWHLLHELDRRSKLLSKWHSLRALRFG</sequence>
<reference evidence="2" key="1">
    <citation type="submission" date="2019-03" db="EMBL/GenBank/DDBJ databases">
        <title>Improved annotation for the trematode Fasciola hepatica.</title>
        <authorList>
            <person name="Choi Y.-J."/>
            <person name="Martin J."/>
            <person name="Mitreva M."/>
        </authorList>
    </citation>
    <scope>NUCLEOTIDE SEQUENCE [LARGE SCALE GENOMIC DNA]</scope>
</reference>
<feature type="chain" id="PRO_5020022838" evidence="1">
    <location>
        <begin position="32"/>
        <end position="115"/>
    </location>
</feature>
<comment type="caution">
    <text evidence="2">The sequence shown here is derived from an EMBL/GenBank/DDBJ whole genome shotgun (WGS) entry which is preliminary data.</text>
</comment>
<evidence type="ECO:0000256" key="1">
    <source>
        <dbReference type="SAM" id="SignalP"/>
    </source>
</evidence>
<dbReference type="AlphaFoldDB" id="A0A4E0R880"/>
<keyword evidence="3" id="KW-1185">Reference proteome</keyword>
<evidence type="ECO:0000313" key="2">
    <source>
        <dbReference type="EMBL" id="THD24949.1"/>
    </source>
</evidence>